<keyword evidence="2" id="KW-1185">Reference proteome</keyword>
<evidence type="ECO:0000313" key="2">
    <source>
        <dbReference type="Proteomes" id="UP000229730"/>
    </source>
</evidence>
<gene>
    <name evidence="1" type="ORF">CRD36_05735</name>
</gene>
<reference evidence="1 2" key="1">
    <citation type="submission" date="2017-10" db="EMBL/GenBank/DDBJ databases">
        <title>Frigbacter circumglobatus gen. nov. sp. nov., isolated from sediment cultured in situ.</title>
        <authorList>
            <person name="Zhao Z."/>
        </authorList>
    </citation>
    <scope>NUCLEOTIDE SEQUENCE [LARGE SCALE GENOMIC DNA]</scope>
    <source>
        <strain evidence="1 2">ZYL</strain>
    </source>
</reference>
<protein>
    <submittedName>
        <fullName evidence="1">(2Fe-2S)-binding protein</fullName>
    </submittedName>
</protein>
<dbReference type="OrthoDB" id="7428628at2"/>
<accession>A0A2G4YV10</accession>
<comment type="caution">
    <text evidence="1">The sequence shown here is derived from an EMBL/GenBank/DDBJ whole genome shotgun (WGS) entry which is preliminary data.</text>
</comment>
<evidence type="ECO:0000313" key="1">
    <source>
        <dbReference type="EMBL" id="PHZ86169.1"/>
    </source>
</evidence>
<name>A0A2G4YV10_9PROT</name>
<dbReference type="AlphaFoldDB" id="A0A2G4YV10"/>
<dbReference type="InterPro" id="IPR041854">
    <property type="entry name" value="BFD-like_2Fe2S-bd_dom_sf"/>
</dbReference>
<sequence length="65" mass="6919">MIICVCNALNETTVRQAAQKVGGKTSILKIYESLDAKPKCGKCLCMARDICNQEMSGADLASIPA</sequence>
<dbReference type="Gene3D" id="1.10.10.1100">
    <property type="entry name" value="BFD-like [2Fe-2S]-binding domain"/>
    <property type="match status" value="1"/>
</dbReference>
<dbReference type="Proteomes" id="UP000229730">
    <property type="component" value="Unassembled WGS sequence"/>
</dbReference>
<dbReference type="InParanoid" id="A0A2G4YV10"/>
<proteinExistence type="predicted"/>
<dbReference type="RefSeq" id="WP_099471753.1">
    <property type="nucleotide sequence ID" value="NZ_CP041025.1"/>
</dbReference>
<organism evidence="1 2">
    <name type="scientific">Paremcibacter congregatus</name>
    <dbReference type="NCBI Taxonomy" id="2043170"/>
    <lineage>
        <taxon>Bacteria</taxon>
        <taxon>Pseudomonadati</taxon>
        <taxon>Pseudomonadota</taxon>
        <taxon>Alphaproteobacteria</taxon>
        <taxon>Emcibacterales</taxon>
        <taxon>Emcibacteraceae</taxon>
        <taxon>Paremcibacter</taxon>
    </lineage>
</organism>
<dbReference type="EMBL" id="PDEM01000009">
    <property type="protein sequence ID" value="PHZ86169.1"/>
    <property type="molecule type" value="Genomic_DNA"/>
</dbReference>